<dbReference type="Proteomes" id="UP000242886">
    <property type="component" value="Chromosome SDENCHOL"/>
</dbReference>
<comment type="similarity">
    <text evidence="1">Belongs to the UPF0751 family.</text>
</comment>
<evidence type="ECO:0008006" key="5">
    <source>
        <dbReference type="Google" id="ProtNLM"/>
    </source>
</evidence>
<proteinExistence type="inferred from homology"/>
<dbReference type="Pfam" id="PF10087">
    <property type="entry name" value="DUF2325"/>
    <property type="match status" value="1"/>
</dbReference>
<evidence type="ECO:0000256" key="1">
    <source>
        <dbReference type="ARBA" id="ARBA00007189"/>
    </source>
</evidence>
<protein>
    <recommendedName>
        <fullName evidence="5">DUF2325 domain-containing protein</fullName>
    </recommendedName>
</protein>
<feature type="coiled-coil region" evidence="2">
    <location>
        <begin position="222"/>
        <end position="329"/>
    </location>
</feature>
<evidence type="ECO:0000313" key="4">
    <source>
        <dbReference type="Proteomes" id="UP000242886"/>
    </source>
</evidence>
<organism evidence="3 4">
    <name type="scientific">Sterolibacterium denitrificans</name>
    <dbReference type="NCBI Taxonomy" id="157592"/>
    <lineage>
        <taxon>Bacteria</taxon>
        <taxon>Pseudomonadati</taxon>
        <taxon>Pseudomonadota</taxon>
        <taxon>Betaproteobacteria</taxon>
        <taxon>Nitrosomonadales</taxon>
        <taxon>Sterolibacteriaceae</taxon>
        <taxon>Sterolibacterium</taxon>
    </lineage>
</organism>
<dbReference type="InterPro" id="IPR016772">
    <property type="entry name" value="UCP020408"/>
</dbReference>
<gene>
    <name evidence="3" type="ORF">SDENCHOL_20677</name>
</gene>
<evidence type="ECO:0000313" key="3">
    <source>
        <dbReference type="EMBL" id="SMB28650.1"/>
    </source>
</evidence>
<accession>A0A7Z7HU03</accession>
<dbReference type="Gene3D" id="1.10.287.1490">
    <property type="match status" value="1"/>
</dbReference>
<dbReference type="AlphaFoldDB" id="A0A7Z7HU03"/>
<dbReference type="EMBL" id="LT837803">
    <property type="protein sequence ID" value="SMB28650.1"/>
    <property type="molecule type" value="Genomic_DNA"/>
</dbReference>
<sequence>MENHVASIVRTGGIGNAMARIEREGYSLAALVAPGGRNSAVRGLRDAGAAMKPFSLAFEKAFGNEDAPAALTEEQVPLRQRRRIWEMPSAWHCTLAGTCLSIADLRHLMKSGEHDDAIVGDYGLHSYIVNHCGNRNAITEEIHRLLNHRHAGSLRHFARFKGADAVLAAWKDAFAAGNIAGSLWAAWTHGDIGEYEGSVIYGDLHMLSHQLCAQAQPSQIRIAELEKDNGRQNAEILRLRQALASMRSERAQRVVELEGRVAELEGKLACARKTETTLAEAGNALSQNRSLRERNDLLNRRLAALEQRSQAQQNRITEFENELARARNATQRKLDPALASFAATASVAASAVEAAEATETACRLAERAADIPLGGRRILCIGGRPGLIAHYRRLVESNGGCFIHHDGGQEDNEHRIDAIVAGADVVFCQVGYLSHPAYWRIKEACKQRGLPCIFQKSGGITAFSRDLEMIAEDAFRSPQASPRTLFGQNRVSGYSA</sequence>
<reference evidence="3" key="1">
    <citation type="submission" date="2017-03" db="EMBL/GenBank/DDBJ databases">
        <authorList>
            <consortium name="AG Boll"/>
        </authorList>
    </citation>
    <scope>NUCLEOTIDE SEQUENCE [LARGE SCALE GENOMIC DNA]</scope>
    <source>
        <strain evidence="3">Chol</strain>
    </source>
</reference>
<keyword evidence="4" id="KW-1185">Reference proteome</keyword>
<keyword evidence="2" id="KW-0175">Coiled coil</keyword>
<name>A0A7Z7HU03_9PROT</name>
<evidence type="ECO:0000256" key="2">
    <source>
        <dbReference type="SAM" id="Coils"/>
    </source>
</evidence>
<dbReference type="RefSeq" id="WP_154717156.1">
    <property type="nucleotide sequence ID" value="NZ_LT837803.1"/>
</dbReference>